<protein>
    <submittedName>
        <fullName evidence="4">N-methylhydantoinase A</fullName>
    </submittedName>
</protein>
<dbReference type="RefSeq" id="WP_073366898.1">
    <property type="nucleotide sequence ID" value="NZ_FNTL01000004.1"/>
</dbReference>
<dbReference type="GO" id="GO:0005829">
    <property type="term" value="C:cytosol"/>
    <property type="evidence" value="ECO:0007669"/>
    <property type="project" value="TreeGrafter"/>
</dbReference>
<dbReference type="EMBL" id="FNTL01000004">
    <property type="protein sequence ID" value="SED78546.1"/>
    <property type="molecule type" value="Genomic_DNA"/>
</dbReference>
<name>A0A1H5DI88_RHOJO</name>
<feature type="domain" description="Hydantoinase/oxoprolinase N-terminal" evidence="2">
    <location>
        <begin position="5"/>
        <end position="194"/>
    </location>
</feature>
<dbReference type="OrthoDB" id="9768323at2"/>
<dbReference type="InterPro" id="IPR045079">
    <property type="entry name" value="Oxoprolinase-like"/>
</dbReference>
<accession>A0A1H5DI88</accession>
<dbReference type="InterPro" id="IPR002821">
    <property type="entry name" value="Hydantoinase_A"/>
</dbReference>
<evidence type="ECO:0000259" key="2">
    <source>
        <dbReference type="Pfam" id="PF05378"/>
    </source>
</evidence>
<dbReference type="InterPro" id="IPR049517">
    <property type="entry name" value="ACX-like_C"/>
</dbReference>
<dbReference type="PANTHER" id="PTHR11365">
    <property type="entry name" value="5-OXOPROLINASE RELATED"/>
    <property type="match status" value="1"/>
</dbReference>
<gene>
    <name evidence="4" type="ORF">SAMN04490220_5543</name>
</gene>
<dbReference type="GO" id="GO:0006749">
    <property type="term" value="P:glutathione metabolic process"/>
    <property type="evidence" value="ECO:0007669"/>
    <property type="project" value="TreeGrafter"/>
</dbReference>
<dbReference type="AlphaFoldDB" id="A0A1H5DI88"/>
<evidence type="ECO:0000259" key="3">
    <source>
        <dbReference type="Pfam" id="PF19278"/>
    </source>
</evidence>
<dbReference type="Proteomes" id="UP000183407">
    <property type="component" value="Unassembled WGS sequence"/>
</dbReference>
<organism evidence="4 5">
    <name type="scientific">Rhodococcus jostii</name>
    <dbReference type="NCBI Taxonomy" id="132919"/>
    <lineage>
        <taxon>Bacteria</taxon>
        <taxon>Bacillati</taxon>
        <taxon>Actinomycetota</taxon>
        <taxon>Actinomycetes</taxon>
        <taxon>Mycobacteriales</taxon>
        <taxon>Nocardiaceae</taxon>
        <taxon>Rhodococcus</taxon>
    </lineage>
</organism>
<dbReference type="Pfam" id="PF05378">
    <property type="entry name" value="Hydant_A_N"/>
    <property type="match status" value="1"/>
</dbReference>
<evidence type="ECO:0000313" key="4">
    <source>
        <dbReference type="EMBL" id="SED78546.1"/>
    </source>
</evidence>
<dbReference type="Pfam" id="PF01968">
    <property type="entry name" value="Hydantoinase_A"/>
    <property type="match status" value="1"/>
</dbReference>
<reference evidence="5" key="1">
    <citation type="submission" date="2016-10" db="EMBL/GenBank/DDBJ databases">
        <authorList>
            <person name="Varghese N."/>
        </authorList>
    </citation>
    <scope>NUCLEOTIDE SEQUENCE [LARGE SCALE GENOMIC DNA]</scope>
    <source>
        <strain evidence="5">DSM 44719</strain>
    </source>
</reference>
<dbReference type="Pfam" id="PF19278">
    <property type="entry name" value="Hydant_A_C"/>
    <property type="match status" value="1"/>
</dbReference>
<feature type="domain" description="Hydantoinase A/oxoprolinase" evidence="1">
    <location>
        <begin position="215"/>
        <end position="506"/>
    </location>
</feature>
<dbReference type="InterPro" id="IPR043129">
    <property type="entry name" value="ATPase_NBD"/>
</dbReference>
<dbReference type="InterPro" id="IPR008040">
    <property type="entry name" value="Hydant_A_N"/>
</dbReference>
<evidence type="ECO:0000313" key="5">
    <source>
        <dbReference type="Proteomes" id="UP000183407"/>
    </source>
</evidence>
<evidence type="ECO:0000259" key="1">
    <source>
        <dbReference type="Pfam" id="PF01968"/>
    </source>
</evidence>
<dbReference type="PANTHER" id="PTHR11365:SF23">
    <property type="entry name" value="HYPOTHETICAL 5-OXOPROLINASE (EUROFUNG)-RELATED"/>
    <property type="match status" value="1"/>
</dbReference>
<dbReference type="SUPFAM" id="SSF53067">
    <property type="entry name" value="Actin-like ATPase domain"/>
    <property type="match status" value="1"/>
</dbReference>
<feature type="domain" description="Acetophenone carboxylase-like C-terminal" evidence="3">
    <location>
        <begin position="524"/>
        <end position="692"/>
    </location>
</feature>
<proteinExistence type="predicted"/>
<dbReference type="GO" id="GO:0017168">
    <property type="term" value="F:5-oxoprolinase (ATP-hydrolyzing) activity"/>
    <property type="evidence" value="ECO:0007669"/>
    <property type="project" value="TreeGrafter"/>
</dbReference>
<sequence>MSYSLGTDTGGTFTDTVLIDDAGAVTIGKRPSTPPEFVDGVIDSVGDATAKVDKQGRLLADIDAFLYGTTIVVNAIATRKAGEAGILTTQGFARTLSIARATSRTNGFSAEGLRHYAKRRKPDLLVPSSRKFIGEVRERIDWKGHVLAPLDENSVRSEIARLLDLGMESLAVCLLWSFRNDVHERRIRDIAHEMAPGVPVTLSSEIAPKLGEYQRMTTTAYNAAMAPVATAHLTDLNDRLVDSGLEDGQLLVMQGNGGLDRAAQATNRPVNLIGSGPAGGVLGAKILSAAMGLPNVICTDVGGTTFDLGLLVDHTPVLTPTAVVHQHELYLPVVDVVSIGAGGGSIARVDPVTGLLSVGPDSAGARPGPVCYGNGGTEPTVTDADAVLGFIDPDYFLGGSIRLDVEAARLAIKENIADPLGMGAEEAAAAIVEIADNHMADLVRQMTVERGHDPREFSVFLYGGGGPLHGTSYAAKLGARSMVVPGGELASVFSAWGIANADIHHTHEQSSPQRAPFDPVVTAAVFAELEQQADDQLSLDGVAEADRVFERFGELRYVMQTNEVVVPIPPGPISDVTVAQIVDEFEARYEQLFGKGSGFSAAGIEWINFRVQAYGRRRKAALHKQTVHEDHRPEPAGARPIYWYEEQGTVTTPIYRADGLRAGSQIEGPAVVELPTTTCAVHPHQRLVVDEYGNYLISNS</sequence>